<name>G0V9A0_NAUCA</name>
<feature type="domain" description="VanZ-like" evidence="2">
    <location>
        <begin position="74"/>
        <end position="125"/>
    </location>
</feature>
<dbReference type="RefSeq" id="XP_003674429.1">
    <property type="nucleotide sequence ID" value="XM_003674381.1"/>
</dbReference>
<dbReference type="KEGG" id="ncs:NCAS_0A14930"/>
<evidence type="ECO:0000313" key="4">
    <source>
        <dbReference type="Proteomes" id="UP000001640"/>
    </source>
</evidence>
<reference evidence="3 4" key="1">
    <citation type="journal article" date="2011" name="Proc. Natl. Acad. Sci. U.S.A.">
        <title>Evolutionary erosion of yeast sex chromosomes by mating-type switching accidents.</title>
        <authorList>
            <person name="Gordon J.L."/>
            <person name="Armisen D."/>
            <person name="Proux-Wera E."/>
            <person name="Oheigeartaigh S.S."/>
            <person name="Byrne K.P."/>
            <person name="Wolfe K.H."/>
        </authorList>
    </citation>
    <scope>NUCLEOTIDE SEQUENCE [LARGE SCALE GENOMIC DNA]</scope>
    <source>
        <strain evidence="4">ATCC 76901 / BCRC 22586 / CBS 4309 / NBRC 1992 / NRRL Y-12630</strain>
    </source>
</reference>
<feature type="transmembrane region" description="Helical" evidence="1">
    <location>
        <begin position="75"/>
        <end position="97"/>
    </location>
</feature>
<dbReference type="OMA" id="ICTMFAS"/>
<dbReference type="HOGENOM" id="CLU_144922_0_0_1"/>
<feature type="transmembrane region" description="Helical" evidence="1">
    <location>
        <begin position="109"/>
        <end position="125"/>
    </location>
</feature>
<dbReference type="PANTHER" id="PTHR28008">
    <property type="entry name" value="DOMAIN PROTEIN, PUTATIVE (AFU_ORTHOLOGUE AFUA_3G10980)-RELATED"/>
    <property type="match status" value="1"/>
</dbReference>
<organism evidence="3 4">
    <name type="scientific">Naumovozyma castellii</name>
    <name type="common">Yeast</name>
    <name type="synonym">Saccharomyces castellii</name>
    <dbReference type="NCBI Taxonomy" id="27288"/>
    <lineage>
        <taxon>Eukaryota</taxon>
        <taxon>Fungi</taxon>
        <taxon>Dikarya</taxon>
        <taxon>Ascomycota</taxon>
        <taxon>Saccharomycotina</taxon>
        <taxon>Saccharomycetes</taxon>
        <taxon>Saccharomycetales</taxon>
        <taxon>Saccharomycetaceae</taxon>
        <taxon>Naumovozyma</taxon>
    </lineage>
</organism>
<keyword evidence="1" id="KW-1133">Transmembrane helix</keyword>
<keyword evidence="1" id="KW-0472">Membrane</keyword>
<accession>G0V9A0</accession>
<dbReference type="Pfam" id="PF04892">
    <property type="entry name" value="VanZ"/>
    <property type="match status" value="1"/>
</dbReference>
<gene>
    <name evidence="3" type="primary">NCAS0A14930</name>
    <name evidence="3" type="ordered locus">NCAS_0A14930</name>
</gene>
<dbReference type="Proteomes" id="UP000001640">
    <property type="component" value="Chromosome 1"/>
</dbReference>
<dbReference type="PANTHER" id="PTHR28008:SF1">
    <property type="entry name" value="DOMAIN PROTEIN, PUTATIVE (AFU_ORTHOLOGUE AFUA_3G10980)-RELATED"/>
    <property type="match status" value="1"/>
</dbReference>
<sequence>MFESWLFANCFASRTLPLSFKVPWWIKILLDGLQRYTSDKFFQMETSIDLDREDGLRLRDGTLRWVHVDIKIDKYFLAVVICTMFASIGSELAQTIITRGRRMFDPLDILCNMVGSIIGILVAYVRD</sequence>
<evidence type="ECO:0000313" key="3">
    <source>
        <dbReference type="EMBL" id="CCC68051.1"/>
    </source>
</evidence>
<reference key="2">
    <citation type="submission" date="2011-08" db="EMBL/GenBank/DDBJ databases">
        <title>Genome sequence of Naumovozyma castellii.</title>
        <authorList>
            <person name="Gordon J.L."/>
            <person name="Armisen D."/>
            <person name="Proux-Wera E."/>
            <person name="OhEigeartaigh S.S."/>
            <person name="Byrne K.P."/>
            <person name="Wolfe K.H."/>
        </authorList>
    </citation>
    <scope>NUCLEOTIDE SEQUENCE</scope>
    <source>
        <strain>Type strain:CBS 4309</strain>
    </source>
</reference>
<dbReference type="OrthoDB" id="63581at2759"/>
<dbReference type="eggNOG" id="ENOG502SBGJ">
    <property type="taxonomic scope" value="Eukaryota"/>
</dbReference>
<dbReference type="InterPro" id="IPR006976">
    <property type="entry name" value="VanZ-like"/>
</dbReference>
<dbReference type="EMBL" id="HE576752">
    <property type="protein sequence ID" value="CCC68051.1"/>
    <property type="molecule type" value="Genomic_DNA"/>
</dbReference>
<evidence type="ECO:0000259" key="2">
    <source>
        <dbReference type="Pfam" id="PF04892"/>
    </source>
</evidence>
<evidence type="ECO:0000256" key="1">
    <source>
        <dbReference type="SAM" id="Phobius"/>
    </source>
</evidence>
<keyword evidence="1" id="KW-0812">Transmembrane</keyword>
<dbReference type="GeneID" id="96901526"/>
<dbReference type="InParanoid" id="G0V9A0"/>
<keyword evidence="4" id="KW-1185">Reference proteome</keyword>
<protein>
    <recommendedName>
        <fullName evidence="2">VanZ-like domain-containing protein</fullName>
    </recommendedName>
</protein>
<proteinExistence type="predicted"/>
<dbReference type="AlphaFoldDB" id="G0V9A0"/>